<gene>
    <name evidence="1" type="ORF">KQI75_11795</name>
</gene>
<protein>
    <recommendedName>
        <fullName evidence="3">HK97 gp10 family phage protein</fullName>
    </recommendedName>
</protein>
<accession>A0ABS6EWS7</accession>
<organism evidence="1 2">
    <name type="scientific">Butyricicoccus intestinisimiae</name>
    <dbReference type="NCBI Taxonomy" id="2841509"/>
    <lineage>
        <taxon>Bacteria</taxon>
        <taxon>Bacillati</taxon>
        <taxon>Bacillota</taxon>
        <taxon>Clostridia</taxon>
        <taxon>Eubacteriales</taxon>
        <taxon>Butyricicoccaceae</taxon>
        <taxon>Butyricicoccus</taxon>
    </lineage>
</organism>
<name>A0ABS6EWS7_9FIRM</name>
<proteinExistence type="predicted"/>
<sequence>MEVTWRQLEKIIMSSIETAVRTTVIETERQYAASYAGKSSSLSSVGNYATFISRAGTSVDGAVMPVASPRSSVWKNPKRQPTPMSHAYMMEVGGQMDLIKYIRSGYKNTSYRRPAVPRYALMQSAMNATLVKNMVNQGFTK</sequence>
<reference evidence="1 2" key="1">
    <citation type="submission" date="2021-06" db="EMBL/GenBank/DDBJ databases">
        <authorList>
            <person name="Sun Q."/>
            <person name="Li D."/>
        </authorList>
    </citation>
    <scope>NUCLEOTIDE SEQUENCE [LARGE SCALE GENOMIC DNA]</scope>
    <source>
        <strain evidence="1 2">MSJd-7</strain>
    </source>
</reference>
<dbReference type="EMBL" id="JAHLQI010000007">
    <property type="protein sequence ID" value="MBU5491290.1"/>
    <property type="molecule type" value="Genomic_DNA"/>
</dbReference>
<dbReference type="RefSeq" id="WP_216471003.1">
    <property type="nucleotide sequence ID" value="NZ_JAHLQI010000007.1"/>
</dbReference>
<comment type="caution">
    <text evidence="1">The sequence shown here is derived from an EMBL/GenBank/DDBJ whole genome shotgun (WGS) entry which is preliminary data.</text>
</comment>
<evidence type="ECO:0000313" key="2">
    <source>
        <dbReference type="Proteomes" id="UP000783588"/>
    </source>
</evidence>
<dbReference type="Proteomes" id="UP000783588">
    <property type="component" value="Unassembled WGS sequence"/>
</dbReference>
<evidence type="ECO:0000313" key="1">
    <source>
        <dbReference type="EMBL" id="MBU5491290.1"/>
    </source>
</evidence>
<evidence type="ECO:0008006" key="3">
    <source>
        <dbReference type="Google" id="ProtNLM"/>
    </source>
</evidence>
<keyword evidence="2" id="KW-1185">Reference proteome</keyword>